<accession>A0A8S5LTZ5</accession>
<evidence type="ECO:0000313" key="1">
    <source>
        <dbReference type="EMBL" id="DAD73386.1"/>
    </source>
</evidence>
<proteinExistence type="predicted"/>
<reference evidence="1" key="1">
    <citation type="journal article" date="2021" name="Proc. Natl. Acad. Sci. U.S.A.">
        <title>A Catalog of Tens of Thousands of Viruses from Human Metagenomes Reveals Hidden Associations with Chronic Diseases.</title>
        <authorList>
            <person name="Tisza M.J."/>
            <person name="Buck C.B."/>
        </authorList>
    </citation>
    <scope>NUCLEOTIDE SEQUENCE</scope>
    <source>
        <strain evidence="1">CtKm44</strain>
    </source>
</reference>
<sequence>MKVDVKLNVILTMDGLYIDTFHDVDNISQSEDGNVYTISADGHNYIFRVTDGFKVFPFYDIPEFTFSHRRKKAIDNAVDQLMEELYAT</sequence>
<organism evidence="1">
    <name type="scientific">Siphoviridae sp. ctKm44</name>
    <dbReference type="NCBI Taxonomy" id="2826245"/>
    <lineage>
        <taxon>Viruses</taxon>
        <taxon>Duplodnaviria</taxon>
        <taxon>Heunggongvirae</taxon>
        <taxon>Uroviricota</taxon>
        <taxon>Caudoviricetes</taxon>
    </lineage>
</organism>
<dbReference type="EMBL" id="BK014735">
    <property type="protein sequence ID" value="DAD73386.1"/>
    <property type="molecule type" value="Genomic_DNA"/>
</dbReference>
<protein>
    <submittedName>
        <fullName evidence="1">Uncharacterized protein</fullName>
    </submittedName>
</protein>
<name>A0A8S5LTZ5_9CAUD</name>